<comment type="caution">
    <text evidence="6">The sequence shown here is derived from an EMBL/GenBank/DDBJ whole genome shotgun (WGS) entry which is preliminary data.</text>
</comment>
<evidence type="ECO:0000313" key="6">
    <source>
        <dbReference type="EMBL" id="MFD1718467.1"/>
    </source>
</evidence>
<keyword evidence="2" id="KW-0813">Transport</keyword>
<dbReference type="EMBL" id="JBHUEE010000005">
    <property type="protein sequence ID" value="MFD1718467.1"/>
    <property type="molecule type" value="Genomic_DNA"/>
</dbReference>
<dbReference type="PANTHER" id="PTHR30061">
    <property type="entry name" value="MALTOSE-BINDING PERIPLASMIC PROTEIN"/>
    <property type="match status" value="1"/>
</dbReference>
<dbReference type="Gene3D" id="3.40.190.10">
    <property type="entry name" value="Periplasmic binding protein-like II"/>
    <property type="match status" value="1"/>
</dbReference>
<comment type="similarity">
    <text evidence="1">Belongs to the bacterial solute-binding protein 1 family.</text>
</comment>
<dbReference type="InterPro" id="IPR006059">
    <property type="entry name" value="SBP"/>
</dbReference>
<evidence type="ECO:0000256" key="1">
    <source>
        <dbReference type="ARBA" id="ARBA00008520"/>
    </source>
</evidence>
<evidence type="ECO:0000313" key="7">
    <source>
        <dbReference type="Proteomes" id="UP001597277"/>
    </source>
</evidence>
<dbReference type="CDD" id="cd13585">
    <property type="entry name" value="PBP2_TMBP_like"/>
    <property type="match status" value="1"/>
</dbReference>
<evidence type="ECO:0000256" key="2">
    <source>
        <dbReference type="ARBA" id="ARBA00022448"/>
    </source>
</evidence>
<accession>A0ABW4L7L0</accession>
<keyword evidence="3 5" id="KW-0732">Signal</keyword>
<organism evidence="6 7">
    <name type="scientific">Georgenia deserti</name>
    <dbReference type="NCBI Taxonomy" id="2093781"/>
    <lineage>
        <taxon>Bacteria</taxon>
        <taxon>Bacillati</taxon>
        <taxon>Actinomycetota</taxon>
        <taxon>Actinomycetes</taxon>
        <taxon>Micrococcales</taxon>
        <taxon>Bogoriellaceae</taxon>
        <taxon>Georgenia</taxon>
    </lineage>
</organism>
<evidence type="ECO:0000256" key="4">
    <source>
        <dbReference type="SAM" id="MobiDB-lite"/>
    </source>
</evidence>
<feature type="compositionally biased region" description="Basic and acidic residues" evidence="4">
    <location>
        <begin position="424"/>
        <end position="433"/>
    </location>
</feature>
<feature type="signal peptide" evidence="5">
    <location>
        <begin position="1"/>
        <end position="20"/>
    </location>
</feature>
<dbReference type="Pfam" id="PF01547">
    <property type="entry name" value="SBP_bac_1"/>
    <property type="match status" value="1"/>
</dbReference>
<feature type="region of interest" description="Disordered" evidence="4">
    <location>
        <begin position="413"/>
        <end position="433"/>
    </location>
</feature>
<dbReference type="Proteomes" id="UP001597277">
    <property type="component" value="Unassembled WGS sequence"/>
</dbReference>
<gene>
    <name evidence="6" type="ORF">ACFSE6_11510</name>
</gene>
<proteinExistence type="inferred from homology"/>
<keyword evidence="7" id="KW-1185">Reference proteome</keyword>
<evidence type="ECO:0000256" key="5">
    <source>
        <dbReference type="SAM" id="SignalP"/>
    </source>
</evidence>
<dbReference type="RefSeq" id="WP_388006810.1">
    <property type="nucleotide sequence ID" value="NZ_JBHUEE010000005.1"/>
</dbReference>
<dbReference type="PROSITE" id="PS51257">
    <property type="entry name" value="PROKAR_LIPOPROTEIN"/>
    <property type="match status" value="1"/>
</dbReference>
<feature type="chain" id="PRO_5047541499" evidence="5">
    <location>
        <begin position="21"/>
        <end position="433"/>
    </location>
</feature>
<evidence type="ECO:0000256" key="3">
    <source>
        <dbReference type="ARBA" id="ARBA00022729"/>
    </source>
</evidence>
<name>A0ABW4L7L0_9MICO</name>
<dbReference type="PANTHER" id="PTHR30061:SF50">
    <property type="entry name" value="MALTOSE_MALTODEXTRIN-BINDING PERIPLASMIC PROTEIN"/>
    <property type="match status" value="1"/>
</dbReference>
<sequence>MRKKTSIGMASLVAVSLTVAACGAGGSGDSGDGDGQVTLRVMSATVVESPEREAEEAQAEAFMAEHPNITIEFIGTPMNDLYTQLTTMATGGNVPDVFTNSPEFYAQANELGIVEPLDQLLGEDWVSGFQPETLEQARIDGDLQFAPFFTIPMALLYRSDLLEEAGLEPPTTWDEFREVAEELTVDENGDGTPDRYGFALVGSNDGSGGSRFIPIMRTFGAAELVESGDSWATQFGTPEATQAFELYGDLVDGGLVPPGPLQTSYGEAISHMANDTAAMMVTGSHSTGAIIDQNPDLEGNLAAVPLPTAPGQESSSSLGMLGFSVSSTSEHKEEAAEFLRFILNEENQVAWNEATGRMPARTDAAETVREDRPELAGFLDAAEHAFVMPQVPYYSNLQLIAAENYQSVITGEKTPEQAAADAAARAEQEIENS</sequence>
<protein>
    <submittedName>
        <fullName evidence="6">ABC transporter substrate-binding protein</fullName>
    </submittedName>
</protein>
<reference evidence="7" key="1">
    <citation type="journal article" date="2019" name="Int. J. Syst. Evol. Microbiol.">
        <title>The Global Catalogue of Microorganisms (GCM) 10K type strain sequencing project: providing services to taxonomists for standard genome sequencing and annotation.</title>
        <authorList>
            <consortium name="The Broad Institute Genomics Platform"/>
            <consortium name="The Broad Institute Genome Sequencing Center for Infectious Disease"/>
            <person name="Wu L."/>
            <person name="Ma J."/>
        </authorList>
    </citation>
    <scope>NUCLEOTIDE SEQUENCE [LARGE SCALE GENOMIC DNA]</scope>
    <source>
        <strain evidence="7">JCM 17130</strain>
    </source>
</reference>
<dbReference type="SUPFAM" id="SSF53850">
    <property type="entry name" value="Periplasmic binding protein-like II"/>
    <property type="match status" value="1"/>
</dbReference>